<keyword evidence="3" id="KW-1185">Reference proteome</keyword>
<dbReference type="EMBL" id="JAHRIP010092072">
    <property type="protein sequence ID" value="MEQ2317048.1"/>
    <property type="molecule type" value="Genomic_DNA"/>
</dbReference>
<name>A0ABV1AEP7_9TELE</name>
<feature type="region of interest" description="Disordered" evidence="1">
    <location>
        <begin position="17"/>
        <end position="131"/>
    </location>
</feature>
<sequence length="131" mass="13602">MDKISIESPCQNAALESRTRLPLIRDQVAGAADSAETPRRPSPQTPPPGEAQDVPRQAERHSPSSMSWAVPWASYQWDVPGTPPEEGVQEASSIDAQATSTGSSRCGGAAALLRAPPGWPESGQSSPGGGS</sequence>
<evidence type="ECO:0000256" key="1">
    <source>
        <dbReference type="SAM" id="MobiDB-lite"/>
    </source>
</evidence>
<organism evidence="2 3">
    <name type="scientific">Ameca splendens</name>
    <dbReference type="NCBI Taxonomy" id="208324"/>
    <lineage>
        <taxon>Eukaryota</taxon>
        <taxon>Metazoa</taxon>
        <taxon>Chordata</taxon>
        <taxon>Craniata</taxon>
        <taxon>Vertebrata</taxon>
        <taxon>Euteleostomi</taxon>
        <taxon>Actinopterygii</taxon>
        <taxon>Neopterygii</taxon>
        <taxon>Teleostei</taxon>
        <taxon>Neoteleostei</taxon>
        <taxon>Acanthomorphata</taxon>
        <taxon>Ovalentaria</taxon>
        <taxon>Atherinomorphae</taxon>
        <taxon>Cyprinodontiformes</taxon>
        <taxon>Goodeidae</taxon>
        <taxon>Ameca</taxon>
    </lineage>
</organism>
<feature type="compositionally biased region" description="Pro residues" evidence="1">
    <location>
        <begin position="40"/>
        <end position="49"/>
    </location>
</feature>
<dbReference type="Proteomes" id="UP001469553">
    <property type="component" value="Unassembled WGS sequence"/>
</dbReference>
<feature type="compositionally biased region" description="Low complexity" evidence="1">
    <location>
        <begin position="107"/>
        <end position="125"/>
    </location>
</feature>
<evidence type="ECO:0000313" key="3">
    <source>
        <dbReference type="Proteomes" id="UP001469553"/>
    </source>
</evidence>
<proteinExistence type="predicted"/>
<reference evidence="2 3" key="1">
    <citation type="submission" date="2021-06" db="EMBL/GenBank/DDBJ databases">
        <authorList>
            <person name="Palmer J.M."/>
        </authorList>
    </citation>
    <scope>NUCLEOTIDE SEQUENCE [LARGE SCALE GENOMIC DNA]</scope>
    <source>
        <strain evidence="2 3">AS_MEX2019</strain>
        <tissue evidence="2">Muscle</tissue>
    </source>
</reference>
<evidence type="ECO:0000313" key="2">
    <source>
        <dbReference type="EMBL" id="MEQ2317048.1"/>
    </source>
</evidence>
<accession>A0ABV1AEP7</accession>
<feature type="compositionally biased region" description="Polar residues" evidence="1">
    <location>
        <begin position="90"/>
        <end position="104"/>
    </location>
</feature>
<protein>
    <submittedName>
        <fullName evidence="2">Uncharacterized protein</fullName>
    </submittedName>
</protein>
<comment type="caution">
    <text evidence="2">The sequence shown here is derived from an EMBL/GenBank/DDBJ whole genome shotgun (WGS) entry which is preliminary data.</text>
</comment>
<gene>
    <name evidence="2" type="ORF">AMECASPLE_038803</name>
</gene>